<dbReference type="RefSeq" id="WP_326568053.1">
    <property type="nucleotide sequence ID" value="NZ_CP142149.1"/>
</dbReference>
<gene>
    <name evidence="1" type="ORF">VSH64_40645</name>
</gene>
<sequence length="269" mass="30504">MESWELHSMARRYLMARYTELSERYAELPDQGRDGYSVEAQRTYPRYNVVAAMLTEVERLDPDDLPPVQPLAAALMHAAETARSVFTDPPTGPIEAEAMSAERQRFARAVTAWVADADVTVEPLGYRRVLRPEEASGWRSRLASRWDVELSDVSSLSWHPLSAGPVPDEVLVLREDSTWDGPGVTLVRQALHHLGRRRVVELREHGPEYLLDVDLLEPHYTGAEGLWTDETLDWLAYASHEGTLAFGGTLAAELRGSWPRLEEWRWSGW</sequence>
<reference evidence="1 2" key="1">
    <citation type="journal article" date="2015" name="Int. J. Syst. Evol. Microbiol.">
        <title>Amycolatopsis rhabdoformis sp. nov., an actinomycete isolated from a tropical forest soil.</title>
        <authorList>
            <person name="Souza W.R."/>
            <person name="Silva R.E."/>
            <person name="Goodfellow M."/>
            <person name="Busarakam K."/>
            <person name="Figueiro F.S."/>
            <person name="Ferreira D."/>
            <person name="Rodrigues-Filho E."/>
            <person name="Moraes L.A.B."/>
            <person name="Zucchi T.D."/>
        </authorList>
    </citation>
    <scope>NUCLEOTIDE SEQUENCE [LARGE SCALE GENOMIC DNA]</scope>
    <source>
        <strain evidence="1 2">NCIMB 14900</strain>
    </source>
</reference>
<accession>A0ABZ1I4D9</accession>
<evidence type="ECO:0000313" key="1">
    <source>
        <dbReference type="EMBL" id="WSE29064.1"/>
    </source>
</evidence>
<organism evidence="1 2">
    <name type="scientific">Amycolatopsis rhabdoformis</name>
    <dbReference type="NCBI Taxonomy" id="1448059"/>
    <lineage>
        <taxon>Bacteria</taxon>
        <taxon>Bacillati</taxon>
        <taxon>Actinomycetota</taxon>
        <taxon>Actinomycetes</taxon>
        <taxon>Pseudonocardiales</taxon>
        <taxon>Pseudonocardiaceae</taxon>
        <taxon>Amycolatopsis</taxon>
    </lineage>
</organism>
<dbReference type="Proteomes" id="UP001330812">
    <property type="component" value="Chromosome"/>
</dbReference>
<evidence type="ECO:0000313" key="2">
    <source>
        <dbReference type="Proteomes" id="UP001330812"/>
    </source>
</evidence>
<name>A0ABZ1I4D9_9PSEU</name>
<keyword evidence="2" id="KW-1185">Reference proteome</keyword>
<dbReference type="EMBL" id="CP142149">
    <property type="protein sequence ID" value="WSE29064.1"/>
    <property type="molecule type" value="Genomic_DNA"/>
</dbReference>
<proteinExistence type="predicted"/>
<protein>
    <recommendedName>
        <fullName evidence="3">DUF4253 domain-containing protein</fullName>
    </recommendedName>
</protein>
<evidence type="ECO:0008006" key="3">
    <source>
        <dbReference type="Google" id="ProtNLM"/>
    </source>
</evidence>